<evidence type="ECO:0000313" key="13">
    <source>
        <dbReference type="EMBL" id="GHP04158.1"/>
    </source>
</evidence>
<feature type="compositionally biased region" description="Low complexity" evidence="11">
    <location>
        <begin position="403"/>
        <end position="423"/>
    </location>
</feature>
<feature type="compositionally biased region" description="Low complexity" evidence="11">
    <location>
        <begin position="60"/>
        <end position="69"/>
    </location>
</feature>
<evidence type="ECO:0000256" key="4">
    <source>
        <dbReference type="ARBA" id="ARBA00022692"/>
    </source>
</evidence>
<dbReference type="InterPro" id="IPR039204">
    <property type="entry name" value="MRS2-like"/>
</dbReference>
<evidence type="ECO:0000256" key="1">
    <source>
        <dbReference type="ARBA" id="ARBA00004141"/>
    </source>
</evidence>
<evidence type="ECO:0000256" key="8">
    <source>
        <dbReference type="ARBA" id="ARBA00023065"/>
    </source>
</evidence>
<feature type="transmembrane region" description="Helical" evidence="12">
    <location>
        <begin position="683"/>
        <end position="704"/>
    </location>
</feature>
<keyword evidence="4 12" id="KW-0812">Transmembrane</keyword>
<keyword evidence="10" id="KW-0175">Coiled coil</keyword>
<evidence type="ECO:0000256" key="9">
    <source>
        <dbReference type="ARBA" id="ARBA00023136"/>
    </source>
</evidence>
<comment type="caution">
    <text evidence="13">The sequence shown here is derived from an EMBL/GenBank/DDBJ whole genome shotgun (WGS) entry which is preliminary data.</text>
</comment>
<comment type="subcellular location">
    <subcellularLocation>
        <location evidence="1">Membrane</location>
        <topology evidence="1">Multi-pass membrane protein</topology>
    </subcellularLocation>
</comment>
<evidence type="ECO:0000313" key="14">
    <source>
        <dbReference type="Proteomes" id="UP000660262"/>
    </source>
</evidence>
<dbReference type="PANTHER" id="PTHR13890">
    <property type="entry name" value="RNA SPLICING PROTEIN MRS2, MITOCHONDRIAL"/>
    <property type="match status" value="1"/>
</dbReference>
<feature type="region of interest" description="Disordered" evidence="11">
    <location>
        <begin position="583"/>
        <end position="624"/>
    </location>
</feature>
<dbReference type="EMBL" id="BNJQ01000007">
    <property type="protein sequence ID" value="GHP04158.1"/>
    <property type="molecule type" value="Genomic_DNA"/>
</dbReference>
<feature type="compositionally biased region" description="Basic and acidic residues" evidence="11">
    <location>
        <begin position="424"/>
        <end position="433"/>
    </location>
</feature>
<evidence type="ECO:0008006" key="15">
    <source>
        <dbReference type="Google" id="ProtNLM"/>
    </source>
</evidence>
<keyword evidence="9 12" id="KW-0472">Membrane</keyword>
<evidence type="ECO:0000256" key="5">
    <source>
        <dbReference type="ARBA" id="ARBA00022842"/>
    </source>
</evidence>
<evidence type="ECO:0000256" key="6">
    <source>
        <dbReference type="ARBA" id="ARBA00022946"/>
    </source>
</evidence>
<sequence>MSSSSDHVSSDLDLSVPLLARAAGDDNAASASASVAHPEGVLERMQSAPPPALAPQNPTSAGWSASSPARSPPPPARAHLSSYERILLPRGFTAETNAMSNARQGGQGRGGAPPNAAHTQMFRPPPPTLRSSAMEPVCRFIQIFRDGSTRRHSGTRRAILAKCTSESFGGRAVRMRDADIRLLLGNPLEDDRLLTLKSDGQPLVMLRRERVGIVCLGSLRLAVTNEWALIVIPPTGPNAHTNSAAEAARQWAQGSDETLAHVREPSALPHFMSGKRGRRAMRKDAQQGAESTYAALALYHALSHSSVSAPEEFAAHLASKLKAARHKKIARRAAAAAHSDVVGYDTRDDGMFVSKHMASLSQLSTSLSANRENDVDASFFSPMMPSRIPRPGSTNELDDLVATPGSDNDNDDNGNNNSSSPSTDDPRDDDHMDAAALGENDESLPFEASVVDTMLDFTGRALLEATQALTLASRPAVTALSMPRGFTVTEGVLDAVRKVKGCQASLASDAIANHQSLERFLDAADQNYHDQEVHVEGGEYHRRTSSSLPRAMGEYGNSVGRGLGGESQIKEIGLLVLPNMGSRHSSEEGMYQGPTSAPVPAAATTRGGRGGSNGLPPKLPNQHPGPWHAGTNTNILEALEGHLRTYSYAKQLLKNVESALEDAEEIANLYLDATRNQLIRLELLLTLAALSIAVYGLVAGVFGMNVPIPNELKHRHAEECMSRYWGFVAQCVCDPFYYINILSTTISAAIFTVTFVVWNSKGWV</sequence>
<feature type="region of interest" description="Disordered" evidence="11">
    <location>
        <begin position="24"/>
        <end position="78"/>
    </location>
</feature>
<evidence type="ECO:0000256" key="7">
    <source>
        <dbReference type="ARBA" id="ARBA00022989"/>
    </source>
</evidence>
<evidence type="ECO:0000256" key="3">
    <source>
        <dbReference type="ARBA" id="ARBA00022448"/>
    </source>
</evidence>
<gene>
    <name evidence="13" type="ORF">PPROV_000291200</name>
</gene>
<keyword evidence="6" id="KW-0809">Transit peptide</keyword>
<dbReference type="PANTHER" id="PTHR13890:SF0">
    <property type="entry name" value="MAGNESIUM TRANSPORTER MRS2 HOMOLOG, MITOCHONDRIAL"/>
    <property type="match status" value="1"/>
</dbReference>
<feature type="compositionally biased region" description="Low complexity" evidence="11">
    <location>
        <begin position="594"/>
        <end position="606"/>
    </location>
</feature>
<proteinExistence type="inferred from homology"/>
<feature type="coiled-coil region" evidence="10">
    <location>
        <begin position="646"/>
        <end position="673"/>
    </location>
</feature>
<reference evidence="13" key="1">
    <citation type="submission" date="2020-10" db="EMBL/GenBank/DDBJ databases">
        <title>Unveiling of a novel bifunctional photoreceptor, Dualchrome1, isolated from a cosmopolitan green alga.</title>
        <authorList>
            <person name="Suzuki S."/>
            <person name="Kawachi M."/>
        </authorList>
    </citation>
    <scope>NUCLEOTIDE SEQUENCE</scope>
    <source>
        <strain evidence="13">NIES 2893</strain>
    </source>
</reference>
<feature type="region of interest" description="Disordered" evidence="11">
    <location>
        <begin position="378"/>
        <end position="433"/>
    </location>
</feature>
<dbReference type="AlphaFoldDB" id="A0A830HBN6"/>
<evidence type="ECO:0000256" key="11">
    <source>
        <dbReference type="SAM" id="MobiDB-lite"/>
    </source>
</evidence>
<protein>
    <recommendedName>
        <fullName evidence="15">Magnesium transporter</fullName>
    </recommendedName>
</protein>
<comment type="similarity">
    <text evidence="2">Belongs to the CorA metal ion transporter (MIT) (TC 1.A.35.5) family.</text>
</comment>
<dbReference type="GO" id="GO:0015095">
    <property type="term" value="F:magnesium ion transmembrane transporter activity"/>
    <property type="evidence" value="ECO:0007669"/>
    <property type="project" value="TreeGrafter"/>
</dbReference>
<feature type="transmembrane region" description="Helical" evidence="12">
    <location>
        <begin position="736"/>
        <end position="758"/>
    </location>
</feature>
<feature type="compositionally biased region" description="Low complexity" evidence="11">
    <location>
        <begin position="24"/>
        <end position="36"/>
    </location>
</feature>
<keyword evidence="7 12" id="KW-1133">Transmembrane helix</keyword>
<keyword evidence="3" id="KW-0813">Transport</keyword>
<accession>A0A830HBN6</accession>
<keyword evidence="8" id="KW-0406">Ion transport</keyword>
<keyword evidence="5" id="KW-0460">Magnesium</keyword>
<dbReference type="Gene3D" id="1.20.58.340">
    <property type="entry name" value="Magnesium transport protein CorA, transmembrane region"/>
    <property type="match status" value="1"/>
</dbReference>
<evidence type="ECO:0000256" key="12">
    <source>
        <dbReference type="SAM" id="Phobius"/>
    </source>
</evidence>
<evidence type="ECO:0000256" key="2">
    <source>
        <dbReference type="ARBA" id="ARBA00007535"/>
    </source>
</evidence>
<keyword evidence="14" id="KW-1185">Reference proteome</keyword>
<evidence type="ECO:0000256" key="10">
    <source>
        <dbReference type="SAM" id="Coils"/>
    </source>
</evidence>
<organism evidence="13 14">
    <name type="scientific">Pycnococcus provasolii</name>
    <dbReference type="NCBI Taxonomy" id="41880"/>
    <lineage>
        <taxon>Eukaryota</taxon>
        <taxon>Viridiplantae</taxon>
        <taxon>Chlorophyta</taxon>
        <taxon>Pseudoscourfieldiophyceae</taxon>
        <taxon>Pseudoscourfieldiales</taxon>
        <taxon>Pycnococcaceae</taxon>
        <taxon>Pycnococcus</taxon>
    </lineage>
</organism>
<name>A0A830HBN6_9CHLO</name>
<dbReference type="GO" id="GO:0016020">
    <property type="term" value="C:membrane"/>
    <property type="evidence" value="ECO:0007669"/>
    <property type="project" value="UniProtKB-SubCell"/>
</dbReference>
<dbReference type="Proteomes" id="UP000660262">
    <property type="component" value="Unassembled WGS sequence"/>
</dbReference>